<organism evidence="1">
    <name type="scientific">Candidatus Kentrum sp. LFY</name>
    <dbReference type="NCBI Taxonomy" id="2126342"/>
    <lineage>
        <taxon>Bacteria</taxon>
        <taxon>Pseudomonadati</taxon>
        <taxon>Pseudomonadota</taxon>
        <taxon>Gammaproteobacteria</taxon>
        <taxon>Candidatus Kentrum</taxon>
    </lineage>
</organism>
<reference evidence="1" key="1">
    <citation type="submission" date="2019-02" db="EMBL/GenBank/DDBJ databases">
        <authorList>
            <person name="Gruber-Vodicka R. H."/>
            <person name="Seah K. B. B."/>
        </authorList>
    </citation>
    <scope>NUCLEOTIDE SEQUENCE</scope>
    <source>
        <strain evidence="1">BECK_M6</strain>
    </source>
</reference>
<sequence length="164" mass="19018">MDSGFWRKKVQRELKSHILNVYGIFSAKDDFHGHLSELNKMLLAKAIDNAIEDLQRMSLFHFEKGKEPDRHKYAGFVAKWIAKERPIQLIQRDGAAPPLSLVTEKLYWINALFAVHVMSSFLRGKGIPPRIGPYLKYIFSFREERGETLALIAYFCEKMSQDSK</sequence>
<accession>A0A450UTL7</accession>
<dbReference type="AlphaFoldDB" id="A0A450UTL7"/>
<dbReference type="EMBL" id="CAADFH010000053">
    <property type="protein sequence ID" value="VFJ95825.1"/>
    <property type="molecule type" value="Genomic_DNA"/>
</dbReference>
<name>A0A450UTL7_9GAMM</name>
<protein>
    <submittedName>
        <fullName evidence="1">Uncharacterized protein</fullName>
    </submittedName>
</protein>
<evidence type="ECO:0000313" key="1">
    <source>
        <dbReference type="EMBL" id="VFJ95825.1"/>
    </source>
</evidence>
<proteinExistence type="predicted"/>
<gene>
    <name evidence="1" type="ORF">BECKLFY1418A_GA0070994_105315</name>
</gene>